<keyword evidence="2" id="KW-1185">Reference proteome</keyword>
<name>A0ACB8TIS5_9AGAM</name>
<reference evidence="1" key="2">
    <citation type="journal article" date="2022" name="New Phytol.">
        <title>Evolutionary transition to the ectomycorrhizal habit in the genomes of a hyperdiverse lineage of mushroom-forming fungi.</title>
        <authorList>
            <person name="Looney B."/>
            <person name="Miyauchi S."/>
            <person name="Morin E."/>
            <person name="Drula E."/>
            <person name="Courty P.E."/>
            <person name="Kohler A."/>
            <person name="Kuo A."/>
            <person name="LaButti K."/>
            <person name="Pangilinan J."/>
            <person name="Lipzen A."/>
            <person name="Riley R."/>
            <person name="Andreopoulos W."/>
            <person name="He G."/>
            <person name="Johnson J."/>
            <person name="Nolan M."/>
            <person name="Tritt A."/>
            <person name="Barry K.W."/>
            <person name="Grigoriev I.V."/>
            <person name="Nagy L.G."/>
            <person name="Hibbett D."/>
            <person name="Henrissat B."/>
            <person name="Matheny P.B."/>
            <person name="Labbe J."/>
            <person name="Martin F.M."/>
        </authorList>
    </citation>
    <scope>NUCLEOTIDE SEQUENCE</scope>
    <source>
        <strain evidence="1">HHB10654</strain>
    </source>
</reference>
<accession>A0ACB8TIS5</accession>
<gene>
    <name evidence="1" type="ORF">BV25DRAFT_557601</name>
</gene>
<dbReference type="EMBL" id="MU277188">
    <property type="protein sequence ID" value="KAI0068293.1"/>
    <property type="molecule type" value="Genomic_DNA"/>
</dbReference>
<organism evidence="1 2">
    <name type="scientific">Artomyces pyxidatus</name>
    <dbReference type="NCBI Taxonomy" id="48021"/>
    <lineage>
        <taxon>Eukaryota</taxon>
        <taxon>Fungi</taxon>
        <taxon>Dikarya</taxon>
        <taxon>Basidiomycota</taxon>
        <taxon>Agaricomycotina</taxon>
        <taxon>Agaricomycetes</taxon>
        <taxon>Russulales</taxon>
        <taxon>Auriscalpiaceae</taxon>
        <taxon>Artomyces</taxon>
    </lineage>
</organism>
<protein>
    <submittedName>
        <fullName evidence="1">Uncharacterized protein</fullName>
    </submittedName>
</protein>
<sequence>MNALLRRPSRAVSCFFCQTVISPPPPSPRSFLCPHCTCWNRFDEQGNIMSDDPAMHDEGMNLKSFARRGSPRKDRFPTTFEGVRLCSTCQSNQRLVISLLSSYLPPSEDDPGYARRLAEYDAYKASVDARYPQVCADCAPLVEAEIRKKDRMARANALGGWLKDSKGKDSRRRVSASKFDRHKLDRELRWWRVRGALWAGSLCCVLAGEVAGALGRLPPRRLVAVAPGLPVFMILSVLWTAWHPTHASLRRAEVQGRKVRVRGEKKYVRLQFVVWMCRFVAASLIALSWYNPSMDYLSFQDEPSSRNSRVYFALSSLVELYVITRSFFVLRLHQPPSVRLLDNYSRSTTPLLSSRSATPSLTFPSNFPPAPPASHTIPPEMLDSLSLSAAPVLPRVRQTSPVFGHPSLVPTPLPTSEDVRMDEDDPDAMDWTPTSPAPTPAAPITNNWGREPRAFKPSDQTTGLESLLARTNIEDSSHSQRPGRLGGNNSWSGIWLYAFSVASLTCAAYMAWRSTRWRVYVDFVNMDL</sequence>
<dbReference type="Proteomes" id="UP000814140">
    <property type="component" value="Unassembled WGS sequence"/>
</dbReference>
<evidence type="ECO:0000313" key="2">
    <source>
        <dbReference type="Proteomes" id="UP000814140"/>
    </source>
</evidence>
<reference evidence="1" key="1">
    <citation type="submission" date="2021-03" db="EMBL/GenBank/DDBJ databases">
        <authorList>
            <consortium name="DOE Joint Genome Institute"/>
            <person name="Ahrendt S."/>
            <person name="Looney B.P."/>
            <person name="Miyauchi S."/>
            <person name="Morin E."/>
            <person name="Drula E."/>
            <person name="Courty P.E."/>
            <person name="Chicoki N."/>
            <person name="Fauchery L."/>
            <person name="Kohler A."/>
            <person name="Kuo A."/>
            <person name="Labutti K."/>
            <person name="Pangilinan J."/>
            <person name="Lipzen A."/>
            <person name="Riley R."/>
            <person name="Andreopoulos W."/>
            <person name="He G."/>
            <person name="Johnson J."/>
            <person name="Barry K.W."/>
            <person name="Grigoriev I.V."/>
            <person name="Nagy L."/>
            <person name="Hibbett D."/>
            <person name="Henrissat B."/>
            <person name="Matheny P.B."/>
            <person name="Labbe J."/>
            <person name="Martin F."/>
        </authorList>
    </citation>
    <scope>NUCLEOTIDE SEQUENCE</scope>
    <source>
        <strain evidence="1">HHB10654</strain>
    </source>
</reference>
<comment type="caution">
    <text evidence="1">The sequence shown here is derived from an EMBL/GenBank/DDBJ whole genome shotgun (WGS) entry which is preliminary data.</text>
</comment>
<proteinExistence type="predicted"/>
<evidence type="ECO:0000313" key="1">
    <source>
        <dbReference type="EMBL" id="KAI0068293.1"/>
    </source>
</evidence>